<comment type="caution">
    <text evidence="2">The sequence shown here is derived from an EMBL/GenBank/DDBJ whole genome shotgun (WGS) entry which is preliminary data.</text>
</comment>
<reference evidence="2 3" key="1">
    <citation type="journal article" date="2016" name="Nat. Commun.">
        <title>Thousands of microbial genomes shed light on interconnected biogeochemical processes in an aquifer system.</title>
        <authorList>
            <person name="Anantharaman K."/>
            <person name="Brown C.T."/>
            <person name="Hug L.A."/>
            <person name="Sharon I."/>
            <person name="Castelle C.J."/>
            <person name="Probst A.J."/>
            <person name="Thomas B.C."/>
            <person name="Singh A."/>
            <person name="Wilkins M.J."/>
            <person name="Karaoz U."/>
            <person name="Brodie E.L."/>
            <person name="Williams K.H."/>
            <person name="Hubbard S.S."/>
            <person name="Banfield J.F."/>
        </authorList>
    </citation>
    <scope>NUCLEOTIDE SEQUENCE [LARGE SCALE GENOMIC DNA]</scope>
</reference>
<dbReference type="AlphaFoldDB" id="A0A1F7J5K9"/>
<dbReference type="EMBL" id="MGAQ01000010">
    <property type="protein sequence ID" value="OGK50901.1"/>
    <property type="molecule type" value="Genomic_DNA"/>
</dbReference>
<evidence type="ECO:0000313" key="2">
    <source>
        <dbReference type="EMBL" id="OGK50901.1"/>
    </source>
</evidence>
<evidence type="ECO:0008006" key="4">
    <source>
        <dbReference type="Google" id="ProtNLM"/>
    </source>
</evidence>
<accession>A0A1F7J5K9</accession>
<keyword evidence="1" id="KW-0472">Membrane</keyword>
<dbReference type="InterPro" id="IPR012902">
    <property type="entry name" value="N_methyl_site"/>
</dbReference>
<keyword evidence="1" id="KW-0812">Transmembrane</keyword>
<dbReference type="Proteomes" id="UP000178558">
    <property type="component" value="Unassembled WGS sequence"/>
</dbReference>
<evidence type="ECO:0000313" key="3">
    <source>
        <dbReference type="Proteomes" id="UP000178558"/>
    </source>
</evidence>
<keyword evidence="1" id="KW-1133">Transmembrane helix</keyword>
<evidence type="ECO:0000256" key="1">
    <source>
        <dbReference type="SAM" id="Phobius"/>
    </source>
</evidence>
<sequence>MKKAFTLIEMLVVVGVIAFILPVVFTIVFAILRQQAKIYALQEVKRQGDFILSNIRTNLKNSAATVHSGPPDESNLVCNTANSSNSGPLYFRDRFNNNFWYSTNSDIVASNSSILEATLNLTNDKVRVESISISCERQATFSSPVISISYTVDYDTSSTRAEDKASFNYQTKIQLRSY</sequence>
<gene>
    <name evidence="2" type="ORF">A3B50_01330</name>
</gene>
<organism evidence="2 3">
    <name type="scientific">Candidatus Roizmanbacteria bacterium RIFCSPLOWO2_01_FULL_40_42</name>
    <dbReference type="NCBI Taxonomy" id="1802066"/>
    <lineage>
        <taxon>Bacteria</taxon>
        <taxon>Candidatus Roizmaniibacteriota</taxon>
    </lineage>
</organism>
<protein>
    <recommendedName>
        <fullName evidence="4">Type II secretion system protein</fullName>
    </recommendedName>
</protein>
<proteinExistence type="predicted"/>
<dbReference type="NCBIfam" id="TIGR02532">
    <property type="entry name" value="IV_pilin_GFxxxE"/>
    <property type="match status" value="1"/>
</dbReference>
<name>A0A1F7J5K9_9BACT</name>
<feature type="transmembrane region" description="Helical" evidence="1">
    <location>
        <begin position="12"/>
        <end position="32"/>
    </location>
</feature>